<dbReference type="EMBL" id="MHRX01000025">
    <property type="protein sequence ID" value="OHA33743.1"/>
    <property type="molecule type" value="Genomic_DNA"/>
</dbReference>
<organism evidence="2 3">
    <name type="scientific">Candidatus Taylorbacteria bacterium RIFCSPLOWO2_01_FULL_45_15b</name>
    <dbReference type="NCBI Taxonomy" id="1802319"/>
    <lineage>
        <taxon>Bacteria</taxon>
        <taxon>Candidatus Tayloriibacteriota</taxon>
    </lineage>
</organism>
<evidence type="ECO:0000313" key="2">
    <source>
        <dbReference type="EMBL" id="OHA33743.1"/>
    </source>
</evidence>
<keyword evidence="1" id="KW-0472">Membrane</keyword>
<dbReference type="InterPro" id="IPR045584">
    <property type="entry name" value="Pilin-like"/>
</dbReference>
<reference evidence="2 3" key="1">
    <citation type="journal article" date="2016" name="Nat. Commun.">
        <title>Thousands of microbial genomes shed light on interconnected biogeochemical processes in an aquifer system.</title>
        <authorList>
            <person name="Anantharaman K."/>
            <person name="Brown C.T."/>
            <person name="Hug L.A."/>
            <person name="Sharon I."/>
            <person name="Castelle C.J."/>
            <person name="Probst A.J."/>
            <person name="Thomas B.C."/>
            <person name="Singh A."/>
            <person name="Wilkins M.J."/>
            <person name="Karaoz U."/>
            <person name="Brodie E.L."/>
            <person name="Williams K.H."/>
            <person name="Hubbard S.S."/>
            <person name="Banfield J.F."/>
        </authorList>
    </citation>
    <scope>NUCLEOTIDE SEQUENCE [LARGE SCALE GENOMIC DNA]</scope>
</reference>
<name>A0A1G2NCF9_9BACT</name>
<evidence type="ECO:0008006" key="4">
    <source>
        <dbReference type="Google" id="ProtNLM"/>
    </source>
</evidence>
<accession>A0A1G2NCF9</accession>
<evidence type="ECO:0000256" key="1">
    <source>
        <dbReference type="SAM" id="Phobius"/>
    </source>
</evidence>
<dbReference type="STRING" id="1802319.A2928_02565"/>
<keyword evidence="1" id="KW-0812">Transmembrane</keyword>
<feature type="transmembrane region" description="Helical" evidence="1">
    <location>
        <begin position="12"/>
        <end position="35"/>
    </location>
</feature>
<sequence>MTFRSKVKKFRHGFTLFEAVVTIGIFVALTGVVLLRYNSFQGSVLVINAAYDVALWIREAQVSAISVRPTTVSGSQNYTVGYGIQFDATEANNKRFIVFADIPPAGNTVGDGRYIPTDDQIVETVKVSSAMQIKRLCARDTNPTPTCFTASSSVQEMNIAFRRPDPNAGIRMFLNGISQGIDLGGLYSTAWIEIAPASQPESAKTIRVESTGQIAVCKKTYEDCI</sequence>
<dbReference type="Proteomes" id="UP000176221">
    <property type="component" value="Unassembled WGS sequence"/>
</dbReference>
<dbReference type="SUPFAM" id="SSF54523">
    <property type="entry name" value="Pili subunits"/>
    <property type="match status" value="1"/>
</dbReference>
<proteinExistence type="predicted"/>
<comment type="caution">
    <text evidence="2">The sequence shown here is derived from an EMBL/GenBank/DDBJ whole genome shotgun (WGS) entry which is preliminary data.</text>
</comment>
<protein>
    <recommendedName>
        <fullName evidence="4">General secretion pathway GspH domain-containing protein</fullName>
    </recommendedName>
</protein>
<gene>
    <name evidence="2" type="ORF">A2928_02565</name>
</gene>
<dbReference type="AlphaFoldDB" id="A0A1G2NCF9"/>
<keyword evidence="1" id="KW-1133">Transmembrane helix</keyword>
<evidence type="ECO:0000313" key="3">
    <source>
        <dbReference type="Proteomes" id="UP000176221"/>
    </source>
</evidence>